<evidence type="ECO:0000259" key="5">
    <source>
        <dbReference type="Pfam" id="PF01979"/>
    </source>
</evidence>
<sequence>VLAIKTRRLLTPLQELRNAVVLIDGEDIEAVGLQANTPIPEGCEVWDVGDRIVAPGLIDVHNHGANGHFAREGAEAVRECCRWLATAGTTSWLCNIGDLEGIKGAVEVLRQGRGPGESSIEGIHVEGPFLYPKYLPGESTDPPLPAELSTYHAFLEACEGYLVMMDCSPDLPNGLELIRETRRTGVISCFAHGNADYDLFMRAVDAGMTHVTHTYNVMSGMHHRRPGVVGGALTCDAVMCELTADGFHVHPAAMDVLVRCKGLDRVCLVSDTQAAAGLPDGVYNWSGRIIDGEFGWTDVTLIKKDGVVLLADQDENQDGALSSSVWPIIRGVHNMTYQVGLPLKDSLRLASLNAARAAGIDSHVGSLEADKRADLIVIDEDVNLYATMVAGEVVFQSEEGRSVLVDA</sequence>
<keyword evidence="2" id="KW-0479">Metal-binding</keyword>
<dbReference type="AlphaFoldDB" id="A0A382BNL1"/>
<dbReference type="InterPro" id="IPR006680">
    <property type="entry name" value="Amidohydro-rel"/>
</dbReference>
<evidence type="ECO:0000256" key="4">
    <source>
        <dbReference type="ARBA" id="ARBA00023277"/>
    </source>
</evidence>
<feature type="non-terminal residue" evidence="6">
    <location>
        <position position="1"/>
    </location>
</feature>
<dbReference type="GO" id="GO:0008448">
    <property type="term" value="F:N-acetylglucosamine-6-phosphate deacetylase activity"/>
    <property type="evidence" value="ECO:0007669"/>
    <property type="project" value="InterPro"/>
</dbReference>
<feature type="domain" description="Amidohydrolase-related" evidence="5">
    <location>
        <begin position="52"/>
        <end position="394"/>
    </location>
</feature>
<comment type="similarity">
    <text evidence="1">Belongs to the metallo-dependent hydrolases superfamily. NagA family.</text>
</comment>
<keyword evidence="3" id="KW-0378">Hydrolase</keyword>
<dbReference type="PANTHER" id="PTHR11113">
    <property type="entry name" value="N-ACETYLGLUCOSAMINE-6-PHOSPHATE DEACETYLASE"/>
    <property type="match status" value="1"/>
</dbReference>
<keyword evidence="4" id="KW-0119">Carbohydrate metabolism</keyword>
<evidence type="ECO:0000256" key="1">
    <source>
        <dbReference type="ARBA" id="ARBA00010716"/>
    </source>
</evidence>
<dbReference type="SUPFAM" id="SSF51556">
    <property type="entry name" value="Metallo-dependent hydrolases"/>
    <property type="match status" value="1"/>
</dbReference>
<dbReference type="InterPro" id="IPR011059">
    <property type="entry name" value="Metal-dep_hydrolase_composite"/>
</dbReference>
<dbReference type="GO" id="GO:0046872">
    <property type="term" value="F:metal ion binding"/>
    <property type="evidence" value="ECO:0007669"/>
    <property type="project" value="UniProtKB-KW"/>
</dbReference>
<evidence type="ECO:0000256" key="3">
    <source>
        <dbReference type="ARBA" id="ARBA00022801"/>
    </source>
</evidence>
<reference evidence="6" key="1">
    <citation type="submission" date="2018-05" db="EMBL/GenBank/DDBJ databases">
        <authorList>
            <person name="Lanie J.A."/>
            <person name="Ng W.-L."/>
            <person name="Kazmierczak K.M."/>
            <person name="Andrzejewski T.M."/>
            <person name="Davidsen T.M."/>
            <person name="Wayne K.J."/>
            <person name="Tettelin H."/>
            <person name="Glass J.I."/>
            <person name="Rusch D."/>
            <person name="Podicherti R."/>
            <person name="Tsui H.-C.T."/>
            <person name="Winkler M.E."/>
        </authorList>
    </citation>
    <scope>NUCLEOTIDE SEQUENCE</scope>
</reference>
<organism evidence="6">
    <name type="scientific">marine metagenome</name>
    <dbReference type="NCBI Taxonomy" id="408172"/>
    <lineage>
        <taxon>unclassified sequences</taxon>
        <taxon>metagenomes</taxon>
        <taxon>ecological metagenomes</taxon>
    </lineage>
</organism>
<dbReference type="EMBL" id="UINC01030407">
    <property type="protein sequence ID" value="SVB14757.1"/>
    <property type="molecule type" value="Genomic_DNA"/>
</dbReference>
<dbReference type="Pfam" id="PF01979">
    <property type="entry name" value="Amidohydro_1"/>
    <property type="match status" value="1"/>
</dbReference>
<gene>
    <name evidence="6" type="ORF">METZ01_LOCUS167611</name>
</gene>
<evidence type="ECO:0000256" key="2">
    <source>
        <dbReference type="ARBA" id="ARBA00022723"/>
    </source>
</evidence>
<dbReference type="InterPro" id="IPR032466">
    <property type="entry name" value="Metal_Hydrolase"/>
</dbReference>
<name>A0A382BNL1_9ZZZZ</name>
<proteinExistence type="inferred from homology"/>
<accession>A0A382BNL1</accession>
<dbReference type="PIRSF" id="PIRSF038994">
    <property type="entry name" value="NagA"/>
    <property type="match status" value="1"/>
</dbReference>
<dbReference type="SUPFAM" id="SSF51338">
    <property type="entry name" value="Composite domain of metallo-dependent hydrolases"/>
    <property type="match status" value="1"/>
</dbReference>
<dbReference type="Gene3D" id="3.20.20.140">
    <property type="entry name" value="Metal-dependent hydrolases"/>
    <property type="match status" value="1"/>
</dbReference>
<dbReference type="InterPro" id="IPR003764">
    <property type="entry name" value="GlcNAc_6-P_deAcase"/>
</dbReference>
<dbReference type="GO" id="GO:0006046">
    <property type="term" value="P:N-acetylglucosamine catabolic process"/>
    <property type="evidence" value="ECO:0007669"/>
    <property type="project" value="TreeGrafter"/>
</dbReference>
<dbReference type="PANTHER" id="PTHR11113:SF14">
    <property type="entry name" value="N-ACETYLGLUCOSAMINE-6-PHOSPHATE DEACETYLASE"/>
    <property type="match status" value="1"/>
</dbReference>
<evidence type="ECO:0000313" key="6">
    <source>
        <dbReference type="EMBL" id="SVB14757.1"/>
    </source>
</evidence>
<dbReference type="Gene3D" id="2.30.40.10">
    <property type="entry name" value="Urease, subunit C, domain 1"/>
    <property type="match status" value="1"/>
</dbReference>
<protein>
    <recommendedName>
        <fullName evidence="5">Amidohydrolase-related domain-containing protein</fullName>
    </recommendedName>
</protein>